<protein>
    <submittedName>
        <fullName evidence="2">Uncharacterized protein</fullName>
    </submittedName>
</protein>
<dbReference type="EMBL" id="CP002191">
    <property type="protein sequence ID" value="AFD24994.1"/>
    <property type="molecule type" value="Genomic_DNA"/>
</dbReference>
<organism evidence="2 3">
    <name type="scientific">Deinococcus gobiensis (strain DSM 21396 / JCM 16679 / CGMCC 1.7299 / I-0)</name>
    <dbReference type="NCBI Taxonomy" id="745776"/>
    <lineage>
        <taxon>Bacteria</taxon>
        <taxon>Thermotogati</taxon>
        <taxon>Deinococcota</taxon>
        <taxon>Deinococci</taxon>
        <taxon>Deinococcales</taxon>
        <taxon>Deinococcaceae</taxon>
        <taxon>Deinococcus</taxon>
    </lineage>
</organism>
<accession>H8GZE6</accession>
<evidence type="ECO:0000313" key="2">
    <source>
        <dbReference type="EMBL" id="AFD24994.1"/>
    </source>
</evidence>
<dbReference type="AlphaFoldDB" id="H8GZE6"/>
<evidence type="ECO:0000313" key="3">
    <source>
        <dbReference type="Proteomes" id="UP000007575"/>
    </source>
</evidence>
<reference evidence="2 3" key="1">
    <citation type="journal article" date="2012" name="PLoS ONE">
        <title>Genome sequence and transcriptome analysis of the radioresistant bacterium Deinococcus gobiensis: insights into the extreme environmental adaptations.</title>
        <authorList>
            <person name="Yuan M."/>
            <person name="Chen M."/>
            <person name="Zhang W."/>
            <person name="Lu W."/>
            <person name="Wang J."/>
            <person name="Yang M."/>
            <person name="Zhao P."/>
            <person name="Tang R."/>
            <person name="Li X."/>
            <person name="Hao Y."/>
            <person name="Zhou Z."/>
            <person name="Zhan Y."/>
            <person name="Yu H."/>
            <person name="Teng C."/>
            <person name="Yan Y."/>
            <person name="Ping S."/>
            <person name="Wang Y."/>
            <person name="Lin M."/>
        </authorList>
    </citation>
    <scope>NUCLEOTIDE SEQUENCE [LARGE SCALE GENOMIC DNA]</scope>
    <source>
        <strain evidence="2 3">I-0</strain>
    </source>
</reference>
<dbReference type="PATRIC" id="fig|745776.4.peg.1095"/>
<keyword evidence="3" id="KW-1185">Reference proteome</keyword>
<name>H8GZE6_DEIGI</name>
<feature type="compositionally biased region" description="Basic residues" evidence="1">
    <location>
        <begin position="12"/>
        <end position="35"/>
    </location>
</feature>
<proteinExistence type="predicted"/>
<dbReference type="Proteomes" id="UP000007575">
    <property type="component" value="Chromosome"/>
</dbReference>
<dbReference type="HOGENOM" id="CLU_1793315_0_0_0"/>
<dbReference type="STRING" id="745776.DGo_CA1067"/>
<feature type="region of interest" description="Disordered" evidence="1">
    <location>
        <begin position="1"/>
        <end position="40"/>
    </location>
</feature>
<dbReference type="KEGG" id="dgo:DGo_CA1067"/>
<evidence type="ECO:0000256" key="1">
    <source>
        <dbReference type="SAM" id="MobiDB-lite"/>
    </source>
</evidence>
<gene>
    <name evidence="2" type="ordered locus">DGo_CA1067</name>
</gene>
<sequence length="144" mass="15789">MPHAGAPVRRLPAGRRGGHARARRAGRARRHRLGRRAGAGRGTGVGVGRFDYLEAVAAQGEKAGGGKKKARKAKKALKKLKKKAALTLVAEPVGRRGETTERVEAVYVRKETVRAVWREVKKEGGESVSELVEDLLLRWLRERA</sequence>